<gene>
    <name evidence="3" type="ORF">IFR04_002281</name>
</gene>
<dbReference type="OrthoDB" id="3599377at2759"/>
<feature type="coiled-coil region" evidence="1">
    <location>
        <begin position="31"/>
        <end position="79"/>
    </location>
</feature>
<evidence type="ECO:0000256" key="1">
    <source>
        <dbReference type="SAM" id="Coils"/>
    </source>
</evidence>
<proteinExistence type="predicted"/>
<keyword evidence="1" id="KW-0175">Coiled coil</keyword>
<comment type="caution">
    <text evidence="3">The sequence shown here is derived from an EMBL/GenBank/DDBJ whole genome shotgun (WGS) entry which is preliminary data.</text>
</comment>
<feature type="region of interest" description="Disordered" evidence="2">
    <location>
        <begin position="1"/>
        <end position="21"/>
    </location>
</feature>
<evidence type="ECO:0000256" key="2">
    <source>
        <dbReference type="SAM" id="MobiDB-lite"/>
    </source>
</evidence>
<dbReference type="AlphaFoldDB" id="A0A8H7WGN3"/>
<dbReference type="Proteomes" id="UP000664132">
    <property type="component" value="Unassembled WGS sequence"/>
</dbReference>
<evidence type="ECO:0000313" key="3">
    <source>
        <dbReference type="EMBL" id="KAG4424571.1"/>
    </source>
</evidence>
<name>A0A8H7WGN3_9HELO</name>
<sequence length="150" mass="16802">MDEKASREEPESSKLELALRGRGAAQMALTEDDMASRMIQMQKELNEAEEIIASLEEVLSDMDEQNSKLTSELKRKSLELRLAQTASSRAKLNASAVSEPADDLVTHSNRQTTRNTELDNYESNESKLQSVMEELKELKATQVRVVAESD</sequence>
<feature type="region of interest" description="Disordered" evidence="2">
    <location>
        <begin position="88"/>
        <end position="123"/>
    </location>
</feature>
<reference evidence="3" key="1">
    <citation type="submission" date="2021-02" db="EMBL/GenBank/DDBJ databases">
        <title>Genome sequence Cadophora malorum strain M34.</title>
        <authorList>
            <person name="Stefanovic E."/>
            <person name="Vu D."/>
            <person name="Scully C."/>
            <person name="Dijksterhuis J."/>
            <person name="Roader J."/>
            <person name="Houbraken J."/>
        </authorList>
    </citation>
    <scope>NUCLEOTIDE SEQUENCE</scope>
    <source>
        <strain evidence="3">M34</strain>
    </source>
</reference>
<protein>
    <submittedName>
        <fullName evidence="3">Uncharacterized protein</fullName>
    </submittedName>
</protein>
<feature type="compositionally biased region" description="Polar residues" evidence="2">
    <location>
        <begin position="106"/>
        <end position="115"/>
    </location>
</feature>
<organism evidence="3 4">
    <name type="scientific">Cadophora malorum</name>
    <dbReference type="NCBI Taxonomy" id="108018"/>
    <lineage>
        <taxon>Eukaryota</taxon>
        <taxon>Fungi</taxon>
        <taxon>Dikarya</taxon>
        <taxon>Ascomycota</taxon>
        <taxon>Pezizomycotina</taxon>
        <taxon>Leotiomycetes</taxon>
        <taxon>Helotiales</taxon>
        <taxon>Ploettnerulaceae</taxon>
        <taxon>Cadophora</taxon>
    </lineage>
</organism>
<feature type="compositionally biased region" description="Basic and acidic residues" evidence="2">
    <location>
        <begin position="1"/>
        <end position="19"/>
    </location>
</feature>
<keyword evidence="4" id="KW-1185">Reference proteome</keyword>
<accession>A0A8H7WGN3</accession>
<evidence type="ECO:0000313" key="4">
    <source>
        <dbReference type="Proteomes" id="UP000664132"/>
    </source>
</evidence>
<dbReference type="EMBL" id="JAFJYH010000019">
    <property type="protein sequence ID" value="KAG4424571.1"/>
    <property type="molecule type" value="Genomic_DNA"/>
</dbReference>